<feature type="signal peptide" evidence="6">
    <location>
        <begin position="1"/>
        <end position="25"/>
    </location>
</feature>
<dbReference type="InterPro" id="IPR008758">
    <property type="entry name" value="Peptidase_S28"/>
</dbReference>
<organism evidence="7 8">
    <name type="scientific">Cephalotus follicularis</name>
    <name type="common">Albany pitcher plant</name>
    <dbReference type="NCBI Taxonomy" id="3775"/>
    <lineage>
        <taxon>Eukaryota</taxon>
        <taxon>Viridiplantae</taxon>
        <taxon>Streptophyta</taxon>
        <taxon>Embryophyta</taxon>
        <taxon>Tracheophyta</taxon>
        <taxon>Spermatophyta</taxon>
        <taxon>Magnoliopsida</taxon>
        <taxon>eudicotyledons</taxon>
        <taxon>Gunneridae</taxon>
        <taxon>Pentapetalae</taxon>
        <taxon>rosids</taxon>
        <taxon>fabids</taxon>
        <taxon>Oxalidales</taxon>
        <taxon>Cephalotaceae</taxon>
        <taxon>Cephalotus</taxon>
    </lineage>
</organism>
<evidence type="ECO:0000313" key="8">
    <source>
        <dbReference type="Proteomes" id="UP000187406"/>
    </source>
</evidence>
<feature type="chain" id="PRO_5012433570" evidence="6">
    <location>
        <begin position="26"/>
        <end position="414"/>
    </location>
</feature>
<keyword evidence="2" id="KW-0645">Protease</keyword>
<dbReference type="Pfam" id="PF05577">
    <property type="entry name" value="Peptidase_S28"/>
    <property type="match status" value="1"/>
</dbReference>
<reference evidence="8" key="1">
    <citation type="submission" date="2016-04" db="EMBL/GenBank/DDBJ databases">
        <title>Cephalotus genome sequencing.</title>
        <authorList>
            <person name="Fukushima K."/>
            <person name="Hasebe M."/>
            <person name="Fang X."/>
        </authorList>
    </citation>
    <scope>NUCLEOTIDE SEQUENCE [LARGE SCALE GENOMIC DNA]</scope>
    <source>
        <strain evidence="8">cv. St1</strain>
    </source>
</reference>
<gene>
    <name evidence="7" type="ORF">CFOL_v3_13469</name>
</gene>
<dbReference type="SUPFAM" id="SSF53474">
    <property type="entry name" value="alpha/beta-Hydrolases"/>
    <property type="match status" value="1"/>
</dbReference>
<dbReference type="Gene3D" id="3.40.50.1820">
    <property type="entry name" value="alpha/beta hydrolase"/>
    <property type="match status" value="1"/>
</dbReference>
<dbReference type="Proteomes" id="UP000187406">
    <property type="component" value="Unassembled WGS sequence"/>
</dbReference>
<keyword evidence="5" id="KW-0325">Glycoprotein</keyword>
<dbReference type="OrthoDB" id="2130629at2759"/>
<accession>A0A1Q3BPN1</accession>
<dbReference type="AlphaFoldDB" id="A0A1Q3BPN1"/>
<evidence type="ECO:0000256" key="4">
    <source>
        <dbReference type="ARBA" id="ARBA00022801"/>
    </source>
</evidence>
<dbReference type="FunFam" id="1.20.120.980:FF:000006">
    <property type="entry name" value="Serine carboxypeptidase S28 family protein"/>
    <property type="match status" value="1"/>
</dbReference>
<feature type="non-terminal residue" evidence="7">
    <location>
        <position position="414"/>
    </location>
</feature>
<name>A0A1Q3BPN1_CEPFO</name>
<dbReference type="EMBL" id="BDDD01000764">
    <property type="protein sequence ID" value="GAV69970.1"/>
    <property type="molecule type" value="Genomic_DNA"/>
</dbReference>
<keyword evidence="4" id="KW-0378">Hydrolase</keyword>
<dbReference type="GO" id="GO:0008239">
    <property type="term" value="F:dipeptidyl-peptidase activity"/>
    <property type="evidence" value="ECO:0007669"/>
    <property type="project" value="TreeGrafter"/>
</dbReference>
<evidence type="ECO:0000313" key="7">
    <source>
        <dbReference type="EMBL" id="GAV69970.1"/>
    </source>
</evidence>
<evidence type="ECO:0000256" key="3">
    <source>
        <dbReference type="ARBA" id="ARBA00022729"/>
    </source>
</evidence>
<dbReference type="InParanoid" id="A0A1Q3BPN1"/>
<protein>
    <submittedName>
        <fullName evidence="7">Peptidase_S28 domain-containing protein</fullName>
    </submittedName>
</protein>
<evidence type="ECO:0000256" key="1">
    <source>
        <dbReference type="ARBA" id="ARBA00011079"/>
    </source>
</evidence>
<dbReference type="InterPro" id="IPR029058">
    <property type="entry name" value="AB_hydrolase_fold"/>
</dbReference>
<proteinExistence type="inferred from homology"/>
<dbReference type="GO" id="GO:0006508">
    <property type="term" value="P:proteolysis"/>
    <property type="evidence" value="ECO:0007669"/>
    <property type="project" value="UniProtKB-KW"/>
</dbReference>
<dbReference type="Gene3D" id="1.20.120.980">
    <property type="entry name" value="Serine carboxypeptidase S28, SKS domain"/>
    <property type="match status" value="1"/>
</dbReference>
<dbReference type="GO" id="GO:0070008">
    <property type="term" value="F:serine-type exopeptidase activity"/>
    <property type="evidence" value="ECO:0007669"/>
    <property type="project" value="InterPro"/>
</dbReference>
<evidence type="ECO:0000256" key="2">
    <source>
        <dbReference type="ARBA" id="ARBA00022670"/>
    </source>
</evidence>
<dbReference type="STRING" id="3775.A0A1Q3BPN1"/>
<dbReference type="PANTHER" id="PTHR11010">
    <property type="entry name" value="PROTEASE S28 PRO-X CARBOXYPEPTIDASE-RELATED"/>
    <property type="match status" value="1"/>
</dbReference>
<comment type="similarity">
    <text evidence="1">Belongs to the peptidase S28 family.</text>
</comment>
<dbReference type="InterPro" id="IPR042269">
    <property type="entry name" value="Ser_carbopepase_S28_SKS"/>
</dbReference>
<keyword evidence="3 6" id="KW-0732">Signal</keyword>
<keyword evidence="8" id="KW-1185">Reference proteome</keyword>
<comment type="caution">
    <text evidence="7">The sequence shown here is derived from an EMBL/GenBank/DDBJ whole genome shotgun (WGS) entry which is preliminary data.</text>
</comment>
<dbReference type="PANTHER" id="PTHR11010:SF37">
    <property type="entry name" value="LYSOSOMAL PRO-X CARBOXYPEPTIDASE"/>
    <property type="match status" value="1"/>
</dbReference>
<sequence length="414" mass="46634">MVISPKTQALVLPWLLLWFTSFASSSSPLRLIPRLGVHGPIARNPRGKNNFFESKMDFRTYYYKQTLDHFNYQPESYAKFEQRYLVSSKYWKSANSGPIFAYLGDESSIDDDLAPDFLTVNAPRFGALLVYIEHRFYGISIPLGTREEALKNGSTRGYFNSAQALADYAQVLLKVKNDFSAQTSPIIVFGGSYGGMLAAWFRLKYPHIALGALASSAPILYFDNITPSDGYYTVVTRDFREVSESCYNTIKESWSEIDKVAAQSNGLSLLSKKFKTCKPLENASDLKDYLDSMYSVAAQYDSPPTYPVNVVCDGIDGALMGKDILGRIFSGFVAFRGNNSCYDLDEFFSSQTLDGWQWQTCSELVIPIGRGSNDTMFPAAPFDLKVYSDYCMEYYGVPPRPHWITTYYGGHHIK</sequence>
<evidence type="ECO:0000256" key="6">
    <source>
        <dbReference type="SAM" id="SignalP"/>
    </source>
</evidence>
<evidence type="ECO:0000256" key="5">
    <source>
        <dbReference type="ARBA" id="ARBA00023180"/>
    </source>
</evidence>